<reference evidence="3 4" key="1">
    <citation type="journal article" date="2024" name="Nat. Commun.">
        <title>Phylogenomics reveals the evolutionary origins of lichenization in chlorophyte algae.</title>
        <authorList>
            <person name="Puginier C."/>
            <person name="Libourel C."/>
            <person name="Otte J."/>
            <person name="Skaloud P."/>
            <person name="Haon M."/>
            <person name="Grisel S."/>
            <person name="Petersen M."/>
            <person name="Berrin J.G."/>
            <person name="Delaux P.M."/>
            <person name="Dal Grande F."/>
            <person name="Keller J."/>
        </authorList>
    </citation>
    <scope>NUCLEOTIDE SEQUENCE [LARGE SCALE GENOMIC DNA]</scope>
    <source>
        <strain evidence="3 4">SAG 2145</strain>
    </source>
</reference>
<feature type="region of interest" description="Disordered" evidence="2">
    <location>
        <begin position="15"/>
        <end position="44"/>
    </location>
</feature>
<proteinExistence type="inferred from homology"/>
<feature type="compositionally biased region" description="Basic and acidic residues" evidence="2">
    <location>
        <begin position="32"/>
        <end position="44"/>
    </location>
</feature>
<comment type="caution">
    <text evidence="3">The sequence shown here is derived from an EMBL/GenBank/DDBJ whole genome shotgun (WGS) entry which is preliminary data.</text>
</comment>
<accession>A0AAW1QYH8</accession>
<keyword evidence="4" id="KW-1185">Reference proteome</keyword>
<dbReference type="EMBL" id="JALJOS010000021">
    <property type="protein sequence ID" value="KAK9826281.1"/>
    <property type="molecule type" value="Genomic_DNA"/>
</dbReference>
<evidence type="ECO:0000313" key="3">
    <source>
        <dbReference type="EMBL" id="KAK9826281.1"/>
    </source>
</evidence>
<dbReference type="AlphaFoldDB" id="A0AAW1QYH8"/>
<evidence type="ECO:0008006" key="5">
    <source>
        <dbReference type="Google" id="ProtNLM"/>
    </source>
</evidence>
<evidence type="ECO:0000256" key="1">
    <source>
        <dbReference type="ARBA" id="ARBA00010490"/>
    </source>
</evidence>
<dbReference type="Gene3D" id="1.10.8.140">
    <property type="entry name" value="PDCD5-like"/>
    <property type="match status" value="1"/>
</dbReference>
<dbReference type="InterPro" id="IPR036883">
    <property type="entry name" value="PDCD5-like_sf"/>
</dbReference>
<dbReference type="PANTHER" id="PTHR10840">
    <property type="entry name" value="PROGRAMMED CELL DEATH PROTEIN 5"/>
    <property type="match status" value="1"/>
</dbReference>
<organism evidence="3 4">
    <name type="scientific">Apatococcus lobatus</name>
    <dbReference type="NCBI Taxonomy" id="904363"/>
    <lineage>
        <taxon>Eukaryota</taxon>
        <taxon>Viridiplantae</taxon>
        <taxon>Chlorophyta</taxon>
        <taxon>core chlorophytes</taxon>
        <taxon>Trebouxiophyceae</taxon>
        <taxon>Chlorellales</taxon>
        <taxon>Chlorellaceae</taxon>
        <taxon>Apatococcus</taxon>
    </lineage>
</organism>
<dbReference type="InterPro" id="IPR002836">
    <property type="entry name" value="PDCD5-like"/>
</dbReference>
<dbReference type="GO" id="GO:0005634">
    <property type="term" value="C:nucleus"/>
    <property type="evidence" value="ECO:0007669"/>
    <property type="project" value="TreeGrafter"/>
</dbReference>
<comment type="similarity">
    <text evidence="1">Belongs to the PDCD5 family.</text>
</comment>
<dbReference type="GO" id="GO:0005829">
    <property type="term" value="C:cytosol"/>
    <property type="evidence" value="ECO:0007669"/>
    <property type="project" value="TreeGrafter"/>
</dbReference>
<dbReference type="GO" id="GO:0003677">
    <property type="term" value="F:DNA binding"/>
    <property type="evidence" value="ECO:0007669"/>
    <property type="project" value="InterPro"/>
</dbReference>
<gene>
    <name evidence="3" type="ORF">WJX74_005659</name>
</gene>
<dbReference type="Pfam" id="PF01984">
    <property type="entry name" value="dsDNA_bind"/>
    <property type="match status" value="1"/>
</dbReference>
<sequence>MADPELERIRQKRMQELMGGQGGGEMTPEAQQQKEEQRQSQEEQRRMMLAALLQPAARERLNRIALVKPDKARGIEDTLLRMAQRGQISERCQKSG</sequence>
<protein>
    <recommendedName>
        <fullName evidence="5">Programmed cell death protein 5</fullName>
    </recommendedName>
</protein>
<name>A0AAW1QYH8_9CHLO</name>
<dbReference type="Proteomes" id="UP001438707">
    <property type="component" value="Unassembled WGS sequence"/>
</dbReference>
<dbReference type="PIRSF" id="PIRSF015730">
    <property type="entry name" value="TFAR19"/>
    <property type="match status" value="1"/>
</dbReference>
<evidence type="ECO:0000313" key="4">
    <source>
        <dbReference type="Proteomes" id="UP001438707"/>
    </source>
</evidence>
<dbReference type="PANTHER" id="PTHR10840:SF0">
    <property type="entry name" value="PROGRAMMED CELL DEATH PROTEIN 5"/>
    <property type="match status" value="1"/>
</dbReference>
<evidence type="ECO:0000256" key="2">
    <source>
        <dbReference type="SAM" id="MobiDB-lite"/>
    </source>
</evidence>
<dbReference type="SUPFAM" id="SSF46950">
    <property type="entry name" value="Double-stranded DNA-binding domain"/>
    <property type="match status" value="1"/>
</dbReference>